<gene>
    <name evidence="2" type="ORF">TeGR_g7321</name>
</gene>
<feature type="region of interest" description="Disordered" evidence="1">
    <location>
        <begin position="279"/>
        <end position="340"/>
    </location>
</feature>
<feature type="region of interest" description="Disordered" evidence="1">
    <location>
        <begin position="26"/>
        <end position="70"/>
    </location>
</feature>
<dbReference type="Proteomes" id="UP001165060">
    <property type="component" value="Unassembled WGS sequence"/>
</dbReference>
<evidence type="ECO:0000313" key="3">
    <source>
        <dbReference type="Proteomes" id="UP001165060"/>
    </source>
</evidence>
<organism evidence="2 3">
    <name type="scientific">Tetraparma gracilis</name>
    <dbReference type="NCBI Taxonomy" id="2962635"/>
    <lineage>
        <taxon>Eukaryota</taxon>
        <taxon>Sar</taxon>
        <taxon>Stramenopiles</taxon>
        <taxon>Ochrophyta</taxon>
        <taxon>Bolidophyceae</taxon>
        <taxon>Parmales</taxon>
        <taxon>Triparmaceae</taxon>
        <taxon>Tetraparma</taxon>
    </lineage>
</organism>
<evidence type="ECO:0000313" key="2">
    <source>
        <dbReference type="EMBL" id="GMI18930.1"/>
    </source>
</evidence>
<evidence type="ECO:0000256" key="1">
    <source>
        <dbReference type="SAM" id="MobiDB-lite"/>
    </source>
</evidence>
<keyword evidence="3" id="KW-1185">Reference proteome</keyword>
<reference evidence="2 3" key="1">
    <citation type="journal article" date="2023" name="Commun. Biol.">
        <title>Genome analysis of Parmales, the sister group of diatoms, reveals the evolutionary specialization of diatoms from phago-mixotrophs to photoautotrophs.</title>
        <authorList>
            <person name="Ban H."/>
            <person name="Sato S."/>
            <person name="Yoshikawa S."/>
            <person name="Yamada K."/>
            <person name="Nakamura Y."/>
            <person name="Ichinomiya M."/>
            <person name="Sato N."/>
            <person name="Blanc-Mathieu R."/>
            <person name="Endo H."/>
            <person name="Kuwata A."/>
            <person name="Ogata H."/>
        </authorList>
    </citation>
    <scope>NUCLEOTIDE SEQUENCE [LARGE SCALE GENOMIC DNA]</scope>
</reference>
<feature type="compositionally biased region" description="Low complexity" evidence="1">
    <location>
        <begin position="29"/>
        <end position="70"/>
    </location>
</feature>
<sequence length="340" mass="35034">MASMCASGAILLVTPSAQATSRILSHLDGASGAPPGAPSGSPSSSSSQSTSIDPSGPSSSSSSSSPSCSSNLPTHINGVPVWTAHAKLAYYVSEGERVAYVKSMEPQFLALPGVPSKVFLAGAFEVGARALVEGLYRNELSTLGQLREAAAADARERAVDEFGNQRRQVEAAAGMVERAAPDPSFEVLPPLPEFPTMAAELAASPPFVPPPALEPPFDPLSGPLACPKCKKQYGSYNHAGLKCGCNRFLSEGFIFVLSKVDHPPKAAVGGGGGGTGGAAGGGLLQVTRPVQPAPAASWKGVTPKGAPHELQEQYNKGGTRRARSKPKAKHIPANQLYDNK</sequence>
<accession>A0ABQ6M3J4</accession>
<dbReference type="EMBL" id="BRYB01003656">
    <property type="protein sequence ID" value="GMI18930.1"/>
    <property type="molecule type" value="Genomic_DNA"/>
</dbReference>
<feature type="compositionally biased region" description="Basic residues" evidence="1">
    <location>
        <begin position="318"/>
        <end position="330"/>
    </location>
</feature>
<proteinExistence type="predicted"/>
<protein>
    <submittedName>
        <fullName evidence="2">Uncharacterized protein</fullName>
    </submittedName>
</protein>
<name>A0ABQ6M3J4_9STRA</name>
<comment type="caution">
    <text evidence="2">The sequence shown here is derived from an EMBL/GenBank/DDBJ whole genome shotgun (WGS) entry which is preliminary data.</text>
</comment>